<keyword evidence="2" id="KW-0489">Methyltransferase</keyword>
<protein>
    <submittedName>
        <fullName evidence="2">Methylase involved in ubiquinone/menaquinone biosynthesis</fullName>
    </submittedName>
</protein>
<dbReference type="KEGG" id="nev:NTE_00231"/>
<sequence>MFTNAHAYDRFMGRWSRLVAPLLIEFAKLPESGQILDVGCGIGSLAFTIARLRPHCNVLGIDASSDYIGYAKSQIRSSSRRIQLKVGDAQNLPFPDAMFDSSLSLLVLNFIPDARRAVYQMTRVTRPRGRVVAAVWDYGGRMEMLRIFWDAAVALDTDAERFDERKMPLCHEGELSALWRSAGLYDISEHPLEVKMNFKSFPDYWDPFLLGQGPAGAYVRRIGKDRSLMTLREDLRERLGLQDETTPFTLHGQVWAVRGSVPESK</sequence>
<accession>A0A075MM38</accession>
<dbReference type="HOGENOM" id="CLU_037990_2_4_2"/>
<feature type="domain" description="Methyltransferase type 11" evidence="1">
    <location>
        <begin position="36"/>
        <end position="132"/>
    </location>
</feature>
<name>A0A075MM38_9ARCH</name>
<dbReference type="Gene3D" id="3.40.50.150">
    <property type="entry name" value="Vaccinia Virus protein VP39"/>
    <property type="match status" value="1"/>
</dbReference>
<dbReference type="CDD" id="cd02440">
    <property type="entry name" value="AdoMet_MTases"/>
    <property type="match status" value="1"/>
</dbReference>
<reference evidence="2 3" key="1">
    <citation type="journal article" date="2014" name="PLoS ONE">
        <title>Genome Sequence of Candidatus Nitrososphaera evergladensis from Group I.1b Enriched from Everglades Soil Reveals Novel Genomic Features of the Ammonia-Oxidizing Archaea.</title>
        <authorList>
            <person name="Zhalnina K.V."/>
            <person name="Dias R."/>
            <person name="Leonard M.T."/>
            <person name="Dorr de Quadros P."/>
            <person name="Camargo F.A."/>
            <person name="Drew J.C."/>
            <person name="Farmerie W.G."/>
            <person name="Daroub S.H."/>
            <person name="Triplett E.W."/>
        </authorList>
    </citation>
    <scope>NUCLEOTIDE SEQUENCE [LARGE SCALE GENOMIC DNA]</scope>
    <source>
        <strain evidence="2 3">SR1</strain>
    </source>
</reference>
<dbReference type="SUPFAM" id="SSF53335">
    <property type="entry name" value="S-adenosyl-L-methionine-dependent methyltransferases"/>
    <property type="match status" value="1"/>
</dbReference>
<dbReference type="GO" id="GO:0008757">
    <property type="term" value="F:S-adenosylmethionine-dependent methyltransferase activity"/>
    <property type="evidence" value="ECO:0007669"/>
    <property type="project" value="InterPro"/>
</dbReference>
<dbReference type="InterPro" id="IPR013216">
    <property type="entry name" value="Methyltransf_11"/>
</dbReference>
<dbReference type="GO" id="GO:0032259">
    <property type="term" value="P:methylation"/>
    <property type="evidence" value="ECO:0007669"/>
    <property type="project" value="UniProtKB-KW"/>
</dbReference>
<dbReference type="RefSeq" id="WP_148699324.1">
    <property type="nucleotide sequence ID" value="NZ_CP007174.1"/>
</dbReference>
<dbReference type="EMBL" id="CP007174">
    <property type="protein sequence ID" value="AIF82313.1"/>
    <property type="molecule type" value="Genomic_DNA"/>
</dbReference>
<evidence type="ECO:0000313" key="2">
    <source>
        <dbReference type="EMBL" id="AIF82313.1"/>
    </source>
</evidence>
<proteinExistence type="predicted"/>
<dbReference type="eggNOG" id="arCOG01792">
    <property type="taxonomic scope" value="Archaea"/>
</dbReference>
<gene>
    <name evidence="2" type="ORF">NTE_00231</name>
</gene>
<evidence type="ECO:0000313" key="3">
    <source>
        <dbReference type="Proteomes" id="UP000028194"/>
    </source>
</evidence>
<dbReference type="GeneID" id="41596150"/>
<keyword evidence="3" id="KW-1185">Reference proteome</keyword>
<dbReference type="AlphaFoldDB" id="A0A075MM38"/>
<dbReference type="InterPro" id="IPR029063">
    <property type="entry name" value="SAM-dependent_MTases_sf"/>
</dbReference>
<dbReference type="PANTHER" id="PTHR43591">
    <property type="entry name" value="METHYLTRANSFERASE"/>
    <property type="match status" value="1"/>
</dbReference>
<dbReference type="STRING" id="1459636.NTE_00231"/>
<dbReference type="Proteomes" id="UP000028194">
    <property type="component" value="Chromosome"/>
</dbReference>
<evidence type="ECO:0000259" key="1">
    <source>
        <dbReference type="Pfam" id="PF08241"/>
    </source>
</evidence>
<dbReference type="Pfam" id="PF08241">
    <property type="entry name" value="Methyltransf_11"/>
    <property type="match status" value="1"/>
</dbReference>
<keyword evidence="2" id="KW-0830">Ubiquinone</keyword>
<keyword evidence="2" id="KW-0808">Transferase</keyword>
<organism evidence="2 3">
    <name type="scientific">Candidatus Nitrososphaera evergladensis SR1</name>
    <dbReference type="NCBI Taxonomy" id="1459636"/>
    <lineage>
        <taxon>Archaea</taxon>
        <taxon>Nitrososphaerota</taxon>
        <taxon>Nitrososphaeria</taxon>
        <taxon>Nitrososphaerales</taxon>
        <taxon>Nitrososphaeraceae</taxon>
        <taxon>Nitrososphaera</taxon>
    </lineage>
</organism>